<dbReference type="InterPro" id="IPR054044">
    <property type="entry name" value="PFIN"/>
</dbReference>
<dbReference type="EMBL" id="JBHRYA010000002">
    <property type="protein sequence ID" value="MFC3715177.1"/>
    <property type="molecule type" value="Genomic_DNA"/>
</dbReference>
<sequence length="191" mass="20610">MQREIRLTEASIARRPPPAPAQLVGVVRHAATWRLAVPSQLEVLVKVDGGQDDVDRYVVHVDADAFYLAMLRKVRVLRTSAHGSTCMARRDMPRDYKYARAAAGFAHSATSPVPLAQPVVGVDGQGRLQVDFNDGITRTYWLLANGCSSFPVEVHGRQDAYVLAKHAGVGIECFADLFATGAVHASSTAAA</sequence>
<keyword evidence="2" id="KW-1185">Reference proteome</keyword>
<evidence type="ECO:0000313" key="1">
    <source>
        <dbReference type="EMBL" id="MFC3715177.1"/>
    </source>
</evidence>
<protein>
    <submittedName>
        <fullName evidence="1">Plasmid fertility inhibition factor family protein</fullName>
    </submittedName>
</protein>
<proteinExistence type="predicted"/>
<dbReference type="Pfam" id="PF22162">
    <property type="entry name" value="PFIN"/>
    <property type="match status" value="1"/>
</dbReference>
<dbReference type="RefSeq" id="WP_386742284.1">
    <property type="nucleotide sequence ID" value="NZ_JBHRYA010000002.1"/>
</dbReference>
<organism evidence="1 2">
    <name type="scientific">Luteimonas soli</name>
    <dbReference type="NCBI Taxonomy" id="1648966"/>
    <lineage>
        <taxon>Bacteria</taxon>
        <taxon>Pseudomonadati</taxon>
        <taxon>Pseudomonadota</taxon>
        <taxon>Gammaproteobacteria</taxon>
        <taxon>Lysobacterales</taxon>
        <taxon>Lysobacteraceae</taxon>
        <taxon>Luteimonas</taxon>
    </lineage>
</organism>
<name>A0ABV7XJL7_9GAMM</name>
<comment type="caution">
    <text evidence="1">The sequence shown here is derived from an EMBL/GenBank/DDBJ whole genome shotgun (WGS) entry which is preliminary data.</text>
</comment>
<accession>A0ABV7XJL7</accession>
<dbReference type="Proteomes" id="UP001595705">
    <property type="component" value="Unassembled WGS sequence"/>
</dbReference>
<evidence type="ECO:0000313" key="2">
    <source>
        <dbReference type="Proteomes" id="UP001595705"/>
    </source>
</evidence>
<gene>
    <name evidence="1" type="ORF">ACFONC_03305</name>
</gene>
<reference evidence="2" key="1">
    <citation type="journal article" date="2019" name="Int. J. Syst. Evol. Microbiol.">
        <title>The Global Catalogue of Microorganisms (GCM) 10K type strain sequencing project: providing services to taxonomists for standard genome sequencing and annotation.</title>
        <authorList>
            <consortium name="The Broad Institute Genomics Platform"/>
            <consortium name="The Broad Institute Genome Sequencing Center for Infectious Disease"/>
            <person name="Wu L."/>
            <person name="Ma J."/>
        </authorList>
    </citation>
    <scope>NUCLEOTIDE SEQUENCE [LARGE SCALE GENOMIC DNA]</scope>
    <source>
        <strain evidence="2">KCTC 42441</strain>
    </source>
</reference>